<dbReference type="Gene3D" id="3.40.190.10">
    <property type="entry name" value="Periplasmic binding protein-like II"/>
    <property type="match status" value="2"/>
</dbReference>
<dbReference type="SUPFAM" id="SSF46785">
    <property type="entry name" value="Winged helix' DNA-binding domain"/>
    <property type="match status" value="1"/>
</dbReference>
<evidence type="ECO:0000256" key="1">
    <source>
        <dbReference type="ARBA" id="ARBA00009437"/>
    </source>
</evidence>
<evidence type="ECO:0000256" key="4">
    <source>
        <dbReference type="ARBA" id="ARBA00023163"/>
    </source>
</evidence>
<dbReference type="PANTHER" id="PTHR30537:SF74">
    <property type="entry name" value="HTH-TYPE TRANSCRIPTIONAL REGULATOR TRPI"/>
    <property type="match status" value="1"/>
</dbReference>
<evidence type="ECO:0000256" key="3">
    <source>
        <dbReference type="ARBA" id="ARBA00023125"/>
    </source>
</evidence>
<keyword evidence="7" id="KW-1185">Reference proteome</keyword>
<dbReference type="GO" id="GO:0003700">
    <property type="term" value="F:DNA-binding transcription factor activity"/>
    <property type="evidence" value="ECO:0007669"/>
    <property type="project" value="InterPro"/>
</dbReference>
<protein>
    <submittedName>
        <fullName evidence="6">Glycine cleavage system transcriptional activator</fullName>
    </submittedName>
</protein>
<keyword evidence="4" id="KW-0804">Transcription</keyword>
<dbReference type="Pfam" id="PF03466">
    <property type="entry name" value="LysR_substrate"/>
    <property type="match status" value="1"/>
</dbReference>
<dbReference type="GO" id="GO:0043565">
    <property type="term" value="F:sequence-specific DNA binding"/>
    <property type="evidence" value="ECO:0007669"/>
    <property type="project" value="TreeGrafter"/>
</dbReference>
<name>A0A238KSX7_9RHOB</name>
<evidence type="ECO:0000313" key="6">
    <source>
        <dbReference type="EMBL" id="SMX45828.1"/>
    </source>
</evidence>
<keyword evidence="3" id="KW-0238">DNA-binding</keyword>
<comment type="similarity">
    <text evidence="1">Belongs to the LysR transcriptional regulatory family.</text>
</comment>
<reference evidence="6 7" key="1">
    <citation type="submission" date="2017-05" db="EMBL/GenBank/DDBJ databases">
        <authorList>
            <person name="Song R."/>
            <person name="Chenine A.L."/>
            <person name="Ruprecht R.M."/>
        </authorList>
    </citation>
    <scope>NUCLEOTIDE SEQUENCE [LARGE SCALE GENOMIC DNA]</scope>
    <source>
        <strain evidence="6 7">CECT 8663</strain>
    </source>
</reference>
<evidence type="ECO:0000256" key="2">
    <source>
        <dbReference type="ARBA" id="ARBA00023015"/>
    </source>
</evidence>
<dbReference type="InterPro" id="IPR058163">
    <property type="entry name" value="LysR-type_TF_proteobact-type"/>
</dbReference>
<dbReference type="PRINTS" id="PR00039">
    <property type="entry name" value="HTHLYSR"/>
</dbReference>
<keyword evidence="2" id="KW-0805">Transcription regulation</keyword>
<evidence type="ECO:0000259" key="5">
    <source>
        <dbReference type="PROSITE" id="PS50931"/>
    </source>
</evidence>
<organism evidence="6 7">
    <name type="scientific">Pelagimonas varians</name>
    <dbReference type="NCBI Taxonomy" id="696760"/>
    <lineage>
        <taxon>Bacteria</taxon>
        <taxon>Pseudomonadati</taxon>
        <taxon>Pseudomonadota</taxon>
        <taxon>Alphaproteobacteria</taxon>
        <taxon>Rhodobacterales</taxon>
        <taxon>Roseobacteraceae</taxon>
        <taxon>Pelagimonas</taxon>
    </lineage>
</organism>
<dbReference type="InterPro" id="IPR005119">
    <property type="entry name" value="LysR_subst-bd"/>
</dbReference>
<sequence>MGSDLPTLKGLRAFEEAYRLRSFTAAAASLNVQQPAISYQIKCLEEDLGVILFDRKNGRPKPTPKAHELFETLSQAFDAIRETSNQLRSSSPSSSFTIVTYPGIGTYWLSNRLPFLSEDLNRSVKLVTLKRDEDLWQESADCWIAFGHGHWPGKDARLLFKEEVCPVAAPELAAQIFDSHLSIGTETTKIIELDDPEKRWLGWDAWFQKRVKVAQTSNKRIVVNDHGLAMHMTLAGSGVALAWLGVVDDLLSGGSLVRLSTQTLTSDAGYWLVGERGFFDTTRGNTVLESLVPGAHLDVAAIDVCDPE</sequence>
<dbReference type="SUPFAM" id="SSF53850">
    <property type="entry name" value="Periplasmic binding protein-like II"/>
    <property type="match status" value="1"/>
</dbReference>
<evidence type="ECO:0000313" key="7">
    <source>
        <dbReference type="Proteomes" id="UP000220836"/>
    </source>
</evidence>
<dbReference type="AlphaFoldDB" id="A0A238KSX7"/>
<dbReference type="GO" id="GO:0006351">
    <property type="term" value="P:DNA-templated transcription"/>
    <property type="evidence" value="ECO:0007669"/>
    <property type="project" value="TreeGrafter"/>
</dbReference>
<dbReference type="InterPro" id="IPR036390">
    <property type="entry name" value="WH_DNA-bd_sf"/>
</dbReference>
<dbReference type="PANTHER" id="PTHR30537">
    <property type="entry name" value="HTH-TYPE TRANSCRIPTIONAL REGULATOR"/>
    <property type="match status" value="1"/>
</dbReference>
<dbReference type="InterPro" id="IPR036388">
    <property type="entry name" value="WH-like_DNA-bd_sf"/>
</dbReference>
<dbReference type="Pfam" id="PF00126">
    <property type="entry name" value="HTH_1"/>
    <property type="match status" value="1"/>
</dbReference>
<accession>A0A238KSX7</accession>
<dbReference type="InterPro" id="IPR000847">
    <property type="entry name" value="LysR_HTH_N"/>
</dbReference>
<dbReference type="PROSITE" id="PS50931">
    <property type="entry name" value="HTH_LYSR"/>
    <property type="match status" value="1"/>
</dbReference>
<dbReference type="EMBL" id="FXYH01000012">
    <property type="protein sequence ID" value="SMX45828.1"/>
    <property type="molecule type" value="Genomic_DNA"/>
</dbReference>
<feature type="domain" description="HTH lysR-type" evidence="5">
    <location>
        <begin position="6"/>
        <end position="63"/>
    </location>
</feature>
<dbReference type="Gene3D" id="1.10.10.10">
    <property type="entry name" value="Winged helix-like DNA-binding domain superfamily/Winged helix DNA-binding domain"/>
    <property type="match status" value="1"/>
</dbReference>
<gene>
    <name evidence="6" type="primary">gcvA_3</name>
    <name evidence="6" type="ORF">PEV8663_03124</name>
</gene>
<dbReference type="Proteomes" id="UP000220836">
    <property type="component" value="Unassembled WGS sequence"/>
</dbReference>
<proteinExistence type="inferred from homology"/>